<dbReference type="EMBL" id="OB662134">
    <property type="protein sequence ID" value="CAD7229548.1"/>
    <property type="molecule type" value="Genomic_DNA"/>
</dbReference>
<name>A0A7R8WI95_9CRUS</name>
<feature type="domain" description="Macroglobulin" evidence="2">
    <location>
        <begin position="261"/>
        <end position="309"/>
    </location>
</feature>
<evidence type="ECO:0000313" key="3">
    <source>
        <dbReference type="EMBL" id="CAD7229548.1"/>
    </source>
</evidence>
<dbReference type="InterPro" id="IPR050473">
    <property type="entry name" value="A2M/Complement_sys"/>
</dbReference>
<evidence type="ECO:0000259" key="2">
    <source>
        <dbReference type="Pfam" id="PF17791"/>
    </source>
</evidence>
<dbReference type="Gene3D" id="2.60.40.1930">
    <property type="match status" value="1"/>
</dbReference>
<dbReference type="Pfam" id="PF01835">
    <property type="entry name" value="MG2"/>
    <property type="match status" value="1"/>
</dbReference>
<dbReference type="GO" id="GO:0004866">
    <property type="term" value="F:endopeptidase inhibitor activity"/>
    <property type="evidence" value="ECO:0007669"/>
    <property type="project" value="InterPro"/>
</dbReference>
<organism evidence="3">
    <name type="scientific">Cyprideis torosa</name>
    <dbReference type="NCBI Taxonomy" id="163714"/>
    <lineage>
        <taxon>Eukaryota</taxon>
        <taxon>Metazoa</taxon>
        <taxon>Ecdysozoa</taxon>
        <taxon>Arthropoda</taxon>
        <taxon>Crustacea</taxon>
        <taxon>Oligostraca</taxon>
        <taxon>Ostracoda</taxon>
        <taxon>Podocopa</taxon>
        <taxon>Podocopida</taxon>
        <taxon>Cytherocopina</taxon>
        <taxon>Cytheroidea</taxon>
        <taxon>Cytherideidae</taxon>
        <taxon>Cyprideis</taxon>
    </lineage>
</organism>
<proteinExistence type="predicted"/>
<dbReference type="InterPro" id="IPR002890">
    <property type="entry name" value="MG2"/>
</dbReference>
<dbReference type="PANTHER" id="PTHR11412">
    <property type="entry name" value="MACROGLOBULIN / COMPLEMENT"/>
    <property type="match status" value="1"/>
</dbReference>
<sequence length="379" mass="42731">METQKKLLRGVLCTGILFLFALVSQCQDETPLPKVKRGFLLTAPGRLLAGTTEKVCIHLNELEGPLDARLRLFRVNVSNIISETEPLVEVTEKLSGETSPRCLELPLESLENTDVERAALVFNISSDSENYNSSAQGVINVQQFRYMTIIQTDKNIYQPGQMVRFRVMTVDQDLKPLMEEIPRIILQDPNKIHMQNWRSIPVSENTGMAQFEYQLLDETPLGTWKITVMRDPETSQDESKVDKALDTLPPYVSTKAFEVEEYVLPKFSVEIKGPDGAKSFLANQDQMTVSVCAKFTTGRPVTGATASVVLVPRVFNWQYGGRYLYDPLIRKIEDVVTQKLVDVETPPHKCPVSRNVRYKLENVTRGSRNVAGDIKPLLP</sequence>
<gene>
    <name evidence="3" type="ORF">CTOB1V02_LOCUS7417</name>
</gene>
<dbReference type="InterPro" id="IPR041555">
    <property type="entry name" value="MG3"/>
</dbReference>
<dbReference type="OrthoDB" id="6376214at2759"/>
<feature type="domain" description="Macroglobulin" evidence="1">
    <location>
        <begin position="149"/>
        <end position="236"/>
    </location>
</feature>
<reference evidence="3" key="1">
    <citation type="submission" date="2020-11" db="EMBL/GenBank/DDBJ databases">
        <authorList>
            <person name="Tran Van P."/>
        </authorList>
    </citation>
    <scope>NUCLEOTIDE SEQUENCE</scope>
</reference>
<accession>A0A7R8WI95</accession>
<dbReference type="Gene3D" id="2.60.40.1940">
    <property type="match status" value="1"/>
</dbReference>
<dbReference type="PANTHER" id="PTHR11412:SF171">
    <property type="entry name" value="PREGNANCY ZONE PROTEIN-LIKE PROTEIN"/>
    <property type="match status" value="1"/>
</dbReference>
<protein>
    <submittedName>
        <fullName evidence="3">Uncharacterized protein</fullName>
    </submittedName>
</protein>
<dbReference type="AlphaFoldDB" id="A0A7R8WI95"/>
<evidence type="ECO:0000259" key="1">
    <source>
        <dbReference type="Pfam" id="PF01835"/>
    </source>
</evidence>
<dbReference type="Pfam" id="PF17791">
    <property type="entry name" value="MG3"/>
    <property type="match status" value="1"/>
</dbReference>